<evidence type="ECO:0000313" key="6">
    <source>
        <dbReference type="Proteomes" id="UP001617351"/>
    </source>
</evidence>
<dbReference type="RefSeq" id="WP_402378619.1">
    <property type="nucleotide sequence ID" value="NZ_JBIUYY010000003.1"/>
</dbReference>
<dbReference type="EMBL" id="JBIUYY010000003">
    <property type="protein sequence ID" value="MFJ2821011.1"/>
    <property type="molecule type" value="Genomic_DNA"/>
</dbReference>
<dbReference type="Proteomes" id="UP001617351">
    <property type="component" value="Unassembled WGS sequence"/>
</dbReference>
<dbReference type="Gene3D" id="1.10.630.10">
    <property type="entry name" value="Cytochrome P450"/>
    <property type="match status" value="1"/>
</dbReference>
<reference evidence="5 6" key="1">
    <citation type="submission" date="2024-10" db="EMBL/GenBank/DDBJ databases">
        <title>The Natural Products Discovery Center: Release of the First 8490 Sequenced Strains for Exploring Actinobacteria Biosynthetic Diversity.</title>
        <authorList>
            <person name="Kalkreuter E."/>
            <person name="Kautsar S.A."/>
            <person name="Yang D."/>
            <person name="Bader C.D."/>
            <person name="Teijaro C.N."/>
            <person name="Fluegel L."/>
            <person name="Davis C.M."/>
            <person name="Simpson J.R."/>
            <person name="Lauterbach L."/>
            <person name="Steele A.D."/>
            <person name="Gui C."/>
            <person name="Meng S."/>
            <person name="Li G."/>
            <person name="Viehrig K."/>
            <person name="Ye F."/>
            <person name="Su P."/>
            <person name="Kiefer A.F."/>
            <person name="Nichols A."/>
            <person name="Cepeda A.J."/>
            <person name="Yan W."/>
            <person name="Fan B."/>
            <person name="Jiang Y."/>
            <person name="Adhikari A."/>
            <person name="Zheng C.-J."/>
            <person name="Schuster L."/>
            <person name="Cowan T.M."/>
            <person name="Smanski M.J."/>
            <person name="Chevrette M.G."/>
            <person name="De Carvalho L.P.S."/>
            <person name="Shen B."/>
        </authorList>
    </citation>
    <scope>NUCLEOTIDE SEQUENCE [LARGE SCALE GENOMIC DNA]</scope>
    <source>
        <strain evidence="5 6">NPDC087220</strain>
    </source>
</reference>
<dbReference type="SUPFAM" id="SSF48264">
    <property type="entry name" value="Cytochrome P450"/>
    <property type="match status" value="1"/>
</dbReference>
<evidence type="ECO:0000256" key="4">
    <source>
        <dbReference type="SAM" id="MobiDB-lite"/>
    </source>
</evidence>
<dbReference type="InterPro" id="IPR001128">
    <property type="entry name" value="Cyt_P450"/>
</dbReference>
<evidence type="ECO:0000313" key="5">
    <source>
        <dbReference type="EMBL" id="MFJ2821011.1"/>
    </source>
</evidence>
<feature type="region of interest" description="Disordered" evidence="4">
    <location>
        <begin position="1"/>
        <end position="56"/>
    </location>
</feature>
<dbReference type="InterPro" id="IPR002403">
    <property type="entry name" value="Cyt_P450_E_grp-IV"/>
</dbReference>
<evidence type="ECO:0000256" key="2">
    <source>
        <dbReference type="ARBA" id="ARBA00022723"/>
    </source>
</evidence>
<gene>
    <name evidence="5" type="ORF">ACIO7M_07870</name>
</gene>
<protein>
    <submittedName>
        <fullName evidence="5">Cytochrome P450</fullName>
    </submittedName>
</protein>
<evidence type="ECO:0000256" key="1">
    <source>
        <dbReference type="ARBA" id="ARBA00010617"/>
    </source>
</evidence>
<dbReference type="Pfam" id="PF00067">
    <property type="entry name" value="p450"/>
    <property type="match status" value="1"/>
</dbReference>
<comment type="caution">
    <text evidence="5">The sequence shown here is derived from an EMBL/GenBank/DDBJ whole genome shotgun (WGS) entry which is preliminary data.</text>
</comment>
<dbReference type="PANTHER" id="PTHR24305">
    <property type="entry name" value="CYTOCHROME P450"/>
    <property type="match status" value="1"/>
</dbReference>
<dbReference type="PRINTS" id="PR00465">
    <property type="entry name" value="EP450IV"/>
</dbReference>
<feature type="compositionally biased region" description="Low complexity" evidence="4">
    <location>
        <begin position="7"/>
        <end position="53"/>
    </location>
</feature>
<dbReference type="PANTHER" id="PTHR24305:SF166">
    <property type="entry name" value="CYTOCHROME P450 12A4, MITOCHONDRIAL-RELATED"/>
    <property type="match status" value="1"/>
</dbReference>
<sequence length="487" mass="51872">MTEDPKPATAAGPAGSAAASSAAASRPAAVPAPGRPKGSGPAGGPQQPRPARAGRAETVRFAATHTLPAFLRGAFHVRPKVVAAYAALGQQGWSAATLRAMRARHGGAPVEVRGLSGNLLVLLDHADVRQFYELPVRTLALDAPDKFRGLSLLEPTGVICSHGDTREERRRINDEVLAADRPAHPSCREFRAIVDEEAAALADRPELDFPRLRRAVARIGRRMVLGDAARGDEELARWLLAIREEANWMRIRKGRAAAAEALYAKAAARVEEYAARAEPHTLAALARRHGDAEGPDGTALDPVGQAHHWLLALDTVGPTVARTLLLLAAHPAEQEAVRAEVDGGGAELPRLRACVEETLRLFPLVPDLVRVTRAETVWRGVAYPAGTAVLVPALFHQRDPEHVPAAHQFVPARWLRPDAAQDIRMAPFSHGGGRCPGEHLGVLTSAALIASVLREHRVGGGRPALEPSQPLPGLLGAAGIRVALTRR</sequence>
<organism evidence="5 6">
    <name type="scientific">Streptomyces toxytricini</name>
    <name type="common">Actinomyces toxytricini</name>
    <dbReference type="NCBI Taxonomy" id="67369"/>
    <lineage>
        <taxon>Bacteria</taxon>
        <taxon>Bacillati</taxon>
        <taxon>Actinomycetota</taxon>
        <taxon>Actinomycetes</taxon>
        <taxon>Kitasatosporales</taxon>
        <taxon>Streptomycetaceae</taxon>
        <taxon>Streptomyces</taxon>
    </lineage>
</organism>
<evidence type="ECO:0000256" key="3">
    <source>
        <dbReference type="ARBA" id="ARBA00023004"/>
    </source>
</evidence>
<keyword evidence="2" id="KW-0479">Metal-binding</keyword>
<name>A0ABW8ECP5_STRT5</name>
<dbReference type="InterPro" id="IPR036396">
    <property type="entry name" value="Cyt_P450_sf"/>
</dbReference>
<keyword evidence="3" id="KW-0408">Iron</keyword>
<accession>A0ABW8ECP5</accession>
<comment type="similarity">
    <text evidence="1">Belongs to the cytochrome P450 family.</text>
</comment>
<proteinExistence type="inferred from homology"/>
<dbReference type="InterPro" id="IPR050121">
    <property type="entry name" value="Cytochrome_P450_monoxygenase"/>
</dbReference>
<keyword evidence="6" id="KW-1185">Reference proteome</keyword>